<dbReference type="AlphaFoldDB" id="A0A8X6NKE7"/>
<evidence type="ECO:0000259" key="3">
    <source>
        <dbReference type="Pfam" id="PF23071"/>
    </source>
</evidence>
<evidence type="ECO:0000313" key="4">
    <source>
        <dbReference type="EMBL" id="GFT17406.1"/>
    </source>
</evidence>
<dbReference type="Proteomes" id="UP000887013">
    <property type="component" value="Unassembled WGS sequence"/>
</dbReference>
<dbReference type="PANTHER" id="PTHR22255">
    <property type="entry name" value="LP06548P"/>
    <property type="match status" value="1"/>
</dbReference>
<dbReference type="PANTHER" id="PTHR22255:SF9">
    <property type="entry name" value="LP06548P"/>
    <property type="match status" value="1"/>
</dbReference>
<protein>
    <submittedName>
        <fullName evidence="4">Uncharacterized protein</fullName>
    </submittedName>
</protein>
<dbReference type="InterPro" id="IPR055472">
    <property type="entry name" value="DUF7044"/>
</dbReference>
<feature type="domain" description="DUF7044" evidence="3">
    <location>
        <begin position="10"/>
        <end position="92"/>
    </location>
</feature>
<dbReference type="OrthoDB" id="9979716at2759"/>
<dbReference type="EMBL" id="BMAW01105002">
    <property type="protein sequence ID" value="GFT17406.1"/>
    <property type="molecule type" value="Genomic_DNA"/>
</dbReference>
<dbReference type="GO" id="GO:0061909">
    <property type="term" value="P:autophagosome-lysosome fusion"/>
    <property type="evidence" value="ECO:0007669"/>
    <property type="project" value="TreeGrafter"/>
</dbReference>
<evidence type="ECO:0000313" key="5">
    <source>
        <dbReference type="Proteomes" id="UP000887013"/>
    </source>
</evidence>
<reference evidence="4" key="1">
    <citation type="submission" date="2020-08" db="EMBL/GenBank/DDBJ databases">
        <title>Multicomponent nature underlies the extraordinary mechanical properties of spider dragline silk.</title>
        <authorList>
            <person name="Kono N."/>
            <person name="Nakamura H."/>
            <person name="Mori M."/>
            <person name="Yoshida Y."/>
            <person name="Ohtoshi R."/>
            <person name="Malay A.D."/>
            <person name="Moran D.A.P."/>
            <person name="Tomita M."/>
            <person name="Numata K."/>
            <person name="Arakawa K."/>
        </authorList>
    </citation>
    <scope>NUCLEOTIDE SEQUENCE</scope>
</reference>
<comment type="caution">
    <text evidence="4">The sequence shown here is derived from an EMBL/GenBank/DDBJ whole genome shotgun (WGS) entry which is preliminary data.</text>
</comment>
<accession>A0A8X6NKE7</accession>
<feature type="domain" description="DUF7042" evidence="1">
    <location>
        <begin position="389"/>
        <end position="472"/>
    </location>
</feature>
<feature type="domain" description="DUF7042" evidence="1">
    <location>
        <begin position="109"/>
        <end position="238"/>
    </location>
</feature>
<dbReference type="Pfam" id="PF23071">
    <property type="entry name" value="DUF7044"/>
    <property type="match status" value="1"/>
</dbReference>
<name>A0A8X6NKE7_NEPPI</name>
<proteinExistence type="predicted"/>
<evidence type="ECO:0000259" key="1">
    <source>
        <dbReference type="Pfam" id="PF23069"/>
    </source>
</evidence>
<dbReference type="InterPro" id="IPR055471">
    <property type="entry name" value="DUF7043"/>
</dbReference>
<dbReference type="InterPro" id="IPR055470">
    <property type="entry name" value="DUF7042"/>
</dbReference>
<keyword evidence="5" id="KW-1185">Reference proteome</keyword>
<organism evidence="4 5">
    <name type="scientific">Nephila pilipes</name>
    <name type="common">Giant wood spider</name>
    <name type="synonym">Nephila maculata</name>
    <dbReference type="NCBI Taxonomy" id="299642"/>
    <lineage>
        <taxon>Eukaryota</taxon>
        <taxon>Metazoa</taxon>
        <taxon>Ecdysozoa</taxon>
        <taxon>Arthropoda</taxon>
        <taxon>Chelicerata</taxon>
        <taxon>Arachnida</taxon>
        <taxon>Araneae</taxon>
        <taxon>Araneomorphae</taxon>
        <taxon>Entelegynae</taxon>
        <taxon>Araneoidea</taxon>
        <taxon>Nephilidae</taxon>
        <taxon>Nephila</taxon>
    </lineage>
</organism>
<dbReference type="Pfam" id="PF23069">
    <property type="entry name" value="DUF7042"/>
    <property type="match status" value="2"/>
</dbReference>
<feature type="domain" description="DUF7043" evidence="2">
    <location>
        <begin position="243"/>
        <end position="352"/>
    </location>
</feature>
<gene>
    <name evidence="4" type="primary">X975_15145</name>
    <name evidence="4" type="ORF">NPIL_41752</name>
</gene>
<sequence length="579" mass="65429">MCLLFAAPVCHFPDKLKGLWFQKGWPSAIRIEGSTFSIKGTCVDSHQNVFLIEDSKEKCFRCIIIHEKHPNVLQYRETYCDEHRTLEEACSSLTVDNHLHTMFKVHSSPVSCPFKGPFTFNYSRGQGECRHPPSTIDTCTDDSQLLFRFQACADVIGTESSEEELTCLATWKEGSAHYLVGKMKPRKNYAVQHGDENYYRCFVYEKDKDTFDISQSADPTCDGLVSPRDGSRIMKLTKTKHPTSGCQFPSWVTSTHHWHTLDGRMSYYFSHRNNSYRIVHQHSSHAETKVTCTDEVYSSPNSTTVVAYSMQGCSNGFVCLTFHQREKHIIEIQTGEFARRPHDACSSSRYDSGGMDYITLVAPSASVFPLCPHLVETDGLRIAANKNHIPSDQCQDSAVKVVGCRSHETLEFLSTCETVREHMTFQCQGTWEENGRNYLIAGLKGSKVRYCFVYYSNPKMTQFSGLPDTCRRTIVPGVTGNLTFNITSAGECDNLLNSSSRLKYTLDLLLTAAVLILRILLVRVIVETPCVLYHNWTCKTEEDNCLTTHKHSMSHMQLSRHVLASVSTLGTGHQTATDW</sequence>
<dbReference type="Pfam" id="PF23070">
    <property type="entry name" value="DUF7043"/>
    <property type="match status" value="1"/>
</dbReference>
<evidence type="ECO:0000259" key="2">
    <source>
        <dbReference type="Pfam" id="PF23070"/>
    </source>
</evidence>